<dbReference type="EMBL" id="JBHFNQ010000235">
    <property type="protein sequence ID" value="MFB2881684.1"/>
    <property type="molecule type" value="Genomic_DNA"/>
</dbReference>
<keyword evidence="5" id="KW-0804">Transcription</keyword>
<dbReference type="InterPro" id="IPR036388">
    <property type="entry name" value="WH-like_DNA-bd_sf"/>
</dbReference>
<dbReference type="InterPro" id="IPR013249">
    <property type="entry name" value="RNA_pol_sigma70_r4_t2"/>
</dbReference>
<dbReference type="InterPro" id="IPR039425">
    <property type="entry name" value="RNA_pol_sigma-70-like"/>
</dbReference>
<dbReference type="RefSeq" id="WP_413274659.1">
    <property type="nucleotide sequence ID" value="NZ_JBHFNQ010000235.1"/>
</dbReference>
<dbReference type="NCBIfam" id="TIGR02937">
    <property type="entry name" value="sigma70-ECF"/>
    <property type="match status" value="1"/>
</dbReference>
<dbReference type="Proteomes" id="UP001576774">
    <property type="component" value="Unassembled WGS sequence"/>
</dbReference>
<comment type="similarity">
    <text evidence="1">Belongs to the sigma-70 factor family. ECF subfamily.</text>
</comment>
<evidence type="ECO:0000313" key="9">
    <source>
        <dbReference type="Proteomes" id="UP001576774"/>
    </source>
</evidence>
<dbReference type="SUPFAM" id="SSF88659">
    <property type="entry name" value="Sigma3 and sigma4 domains of RNA polymerase sigma factors"/>
    <property type="match status" value="1"/>
</dbReference>
<keyword evidence="9" id="KW-1185">Reference proteome</keyword>
<dbReference type="InterPro" id="IPR007627">
    <property type="entry name" value="RNA_pol_sigma70_r2"/>
</dbReference>
<dbReference type="SUPFAM" id="SSF88946">
    <property type="entry name" value="Sigma2 domain of RNA polymerase sigma factors"/>
    <property type="match status" value="1"/>
</dbReference>
<dbReference type="Gene3D" id="1.10.10.10">
    <property type="entry name" value="Winged helix-like DNA-binding domain superfamily/Winged helix DNA-binding domain"/>
    <property type="match status" value="1"/>
</dbReference>
<keyword evidence="3" id="KW-0731">Sigma factor</keyword>
<protein>
    <submittedName>
        <fullName evidence="8">RNA polymerase sigma factor</fullName>
    </submittedName>
</protein>
<dbReference type="InterPro" id="IPR014284">
    <property type="entry name" value="RNA_pol_sigma-70_dom"/>
</dbReference>
<evidence type="ECO:0000259" key="6">
    <source>
        <dbReference type="Pfam" id="PF04542"/>
    </source>
</evidence>
<dbReference type="PANTHER" id="PTHR43133">
    <property type="entry name" value="RNA POLYMERASE ECF-TYPE SIGMA FACTO"/>
    <property type="match status" value="1"/>
</dbReference>
<feature type="domain" description="RNA polymerase sigma factor 70 region 4 type 2" evidence="7">
    <location>
        <begin position="136"/>
        <end position="185"/>
    </location>
</feature>
<evidence type="ECO:0000259" key="7">
    <source>
        <dbReference type="Pfam" id="PF08281"/>
    </source>
</evidence>
<keyword evidence="2" id="KW-0805">Transcription regulation</keyword>
<accession>A0ABV4XG65</accession>
<dbReference type="Pfam" id="PF04542">
    <property type="entry name" value="Sigma70_r2"/>
    <property type="match status" value="1"/>
</dbReference>
<dbReference type="InterPro" id="IPR013325">
    <property type="entry name" value="RNA_pol_sigma_r2"/>
</dbReference>
<organism evidence="8 9">
    <name type="scientific">Floridaenema aerugineum BLCC-F46</name>
    <dbReference type="NCBI Taxonomy" id="3153654"/>
    <lineage>
        <taxon>Bacteria</taxon>
        <taxon>Bacillati</taxon>
        <taxon>Cyanobacteriota</taxon>
        <taxon>Cyanophyceae</taxon>
        <taxon>Oscillatoriophycideae</taxon>
        <taxon>Aerosakkonematales</taxon>
        <taxon>Aerosakkonemataceae</taxon>
        <taxon>Floridanema</taxon>
        <taxon>Floridanema aerugineum</taxon>
    </lineage>
</organism>
<gene>
    <name evidence="8" type="ORF">ACE1CC_32940</name>
</gene>
<dbReference type="Pfam" id="PF08281">
    <property type="entry name" value="Sigma70_r4_2"/>
    <property type="match status" value="1"/>
</dbReference>
<reference evidence="8 9" key="1">
    <citation type="submission" date="2024-09" db="EMBL/GenBank/DDBJ databases">
        <title>Floridaenema gen nov. (Aerosakkonemataceae, Aerosakkonematales ord. nov., Cyanobacteria) from benthic tropical and subtropical fresh waters, with the description of four new species.</title>
        <authorList>
            <person name="Moretto J.A."/>
            <person name="Berthold D.E."/>
            <person name="Lefler F.W."/>
            <person name="Huang I.-S."/>
            <person name="Laughinghouse H. IV."/>
        </authorList>
    </citation>
    <scope>NUCLEOTIDE SEQUENCE [LARGE SCALE GENOMIC DNA]</scope>
    <source>
        <strain evidence="8 9">BLCC-F46</strain>
    </source>
</reference>
<dbReference type="InterPro" id="IPR013324">
    <property type="entry name" value="RNA_pol_sigma_r3/r4-like"/>
</dbReference>
<feature type="domain" description="RNA polymerase sigma-70 region 2" evidence="6">
    <location>
        <begin position="31"/>
        <end position="98"/>
    </location>
</feature>
<keyword evidence="4" id="KW-0238">DNA-binding</keyword>
<evidence type="ECO:0000256" key="3">
    <source>
        <dbReference type="ARBA" id="ARBA00023082"/>
    </source>
</evidence>
<evidence type="ECO:0000256" key="2">
    <source>
        <dbReference type="ARBA" id="ARBA00023015"/>
    </source>
</evidence>
<dbReference type="PANTHER" id="PTHR43133:SF8">
    <property type="entry name" value="RNA POLYMERASE SIGMA FACTOR HI_1459-RELATED"/>
    <property type="match status" value="1"/>
</dbReference>
<dbReference type="CDD" id="cd06171">
    <property type="entry name" value="Sigma70_r4"/>
    <property type="match status" value="1"/>
</dbReference>
<evidence type="ECO:0000313" key="8">
    <source>
        <dbReference type="EMBL" id="MFB2881684.1"/>
    </source>
</evidence>
<evidence type="ECO:0000256" key="1">
    <source>
        <dbReference type="ARBA" id="ARBA00010641"/>
    </source>
</evidence>
<sequence>MSNSQLITSRIVSSLENSAEDQEKVFWQQWEKYQDHLYHCCLKWMGGNPIHAEEALSRAMLKAWEKVRNGTVTIDNFKAWLIQLTYNLCMDIHRENKRGNFKVKSLDAIAETEEVELVFQFNTPESAAMQDELKTMIHCAIEDLPSRLREPFTLHFILEKSYQDITQELGISYNNLCQRISQAREILQQRLRSYLLGLDDSQLDSSTASGKREKSGVEKFLCGTIAPEAMIPSTFSKKKYFDSCPNYYQVTAICLETVPHAWYQSPSPLGWN</sequence>
<comment type="caution">
    <text evidence="8">The sequence shown here is derived from an EMBL/GenBank/DDBJ whole genome shotgun (WGS) entry which is preliminary data.</text>
</comment>
<proteinExistence type="inferred from homology"/>
<name>A0ABV4XG65_9CYAN</name>
<evidence type="ECO:0000256" key="5">
    <source>
        <dbReference type="ARBA" id="ARBA00023163"/>
    </source>
</evidence>
<evidence type="ECO:0000256" key="4">
    <source>
        <dbReference type="ARBA" id="ARBA00023125"/>
    </source>
</evidence>
<dbReference type="Gene3D" id="1.10.1740.10">
    <property type="match status" value="1"/>
</dbReference>